<dbReference type="Proteomes" id="UP000541444">
    <property type="component" value="Unassembled WGS sequence"/>
</dbReference>
<dbReference type="EMBL" id="JACGCM010001281">
    <property type="protein sequence ID" value="KAF6157127.1"/>
    <property type="molecule type" value="Genomic_DNA"/>
</dbReference>
<proteinExistence type="predicted"/>
<protein>
    <submittedName>
        <fullName evidence="1">Uncharacterized protein</fullName>
    </submittedName>
</protein>
<gene>
    <name evidence="1" type="ORF">GIB67_041588</name>
</gene>
<reference evidence="1 2" key="1">
    <citation type="journal article" date="2020" name="IScience">
        <title>Genome Sequencing of the Endangered Kingdonia uniflora (Circaeasteraceae, Ranunculales) Reveals Potential Mechanisms of Evolutionary Specialization.</title>
        <authorList>
            <person name="Sun Y."/>
            <person name="Deng T."/>
            <person name="Zhang A."/>
            <person name="Moore M.J."/>
            <person name="Landis J.B."/>
            <person name="Lin N."/>
            <person name="Zhang H."/>
            <person name="Zhang X."/>
            <person name="Huang J."/>
            <person name="Zhang X."/>
            <person name="Sun H."/>
            <person name="Wang H."/>
        </authorList>
    </citation>
    <scope>NUCLEOTIDE SEQUENCE [LARGE SCALE GENOMIC DNA]</scope>
    <source>
        <strain evidence="1">TB1705</strain>
        <tissue evidence="1">Leaf</tissue>
    </source>
</reference>
<sequence length="94" mass="10612">MIFKLEKLETLSNIFAIIISKPTMSSSVMCRCTLVSFIYVRKEGLLMNHFIIFPTLNTIHTGLVKSSCETFSYPESLKPKATITPTDSIHKQKA</sequence>
<organism evidence="1 2">
    <name type="scientific">Kingdonia uniflora</name>
    <dbReference type="NCBI Taxonomy" id="39325"/>
    <lineage>
        <taxon>Eukaryota</taxon>
        <taxon>Viridiplantae</taxon>
        <taxon>Streptophyta</taxon>
        <taxon>Embryophyta</taxon>
        <taxon>Tracheophyta</taxon>
        <taxon>Spermatophyta</taxon>
        <taxon>Magnoliopsida</taxon>
        <taxon>Ranunculales</taxon>
        <taxon>Circaeasteraceae</taxon>
        <taxon>Kingdonia</taxon>
    </lineage>
</organism>
<comment type="caution">
    <text evidence="1">The sequence shown here is derived from an EMBL/GenBank/DDBJ whole genome shotgun (WGS) entry which is preliminary data.</text>
</comment>
<evidence type="ECO:0000313" key="1">
    <source>
        <dbReference type="EMBL" id="KAF6157127.1"/>
    </source>
</evidence>
<accession>A0A7J7MQM7</accession>
<keyword evidence="2" id="KW-1185">Reference proteome</keyword>
<name>A0A7J7MQM7_9MAGN</name>
<dbReference type="AlphaFoldDB" id="A0A7J7MQM7"/>
<evidence type="ECO:0000313" key="2">
    <source>
        <dbReference type="Proteomes" id="UP000541444"/>
    </source>
</evidence>